<dbReference type="GO" id="GO:0002230">
    <property type="term" value="P:positive regulation of defense response to virus by host"/>
    <property type="evidence" value="ECO:0007669"/>
    <property type="project" value="UniProtKB-ARBA"/>
</dbReference>
<feature type="compositionally biased region" description="Polar residues" evidence="22">
    <location>
        <begin position="421"/>
        <end position="442"/>
    </location>
</feature>
<evidence type="ECO:0000256" key="6">
    <source>
        <dbReference type="ARBA" id="ARBA00022581"/>
    </source>
</evidence>
<dbReference type="InterPro" id="IPR011029">
    <property type="entry name" value="DEATH-like_dom_sf"/>
</dbReference>
<evidence type="ECO:0000256" key="11">
    <source>
        <dbReference type="ARBA" id="ARBA00022859"/>
    </source>
</evidence>
<name>A0AAW1ZWH1_CULAL</name>
<dbReference type="Pfam" id="PF16739">
    <property type="entry name" value="CARD_2"/>
    <property type="match status" value="1"/>
</dbReference>
<dbReference type="GO" id="GO:0045087">
    <property type="term" value="P:innate immune response"/>
    <property type="evidence" value="ECO:0007669"/>
    <property type="project" value="UniProtKB-KW"/>
</dbReference>
<keyword evidence="7" id="KW-0399">Innate immunity</keyword>
<evidence type="ECO:0000256" key="2">
    <source>
        <dbReference type="ARBA" id="ARBA00004572"/>
    </source>
</evidence>
<sequence>MSLTREQFYNKAIRPNLARFSSTVKVRDILPHLACLTITDREEVEAKRETSGNFTAMQTLLDNLRRRENWPDEFITALRNCEHRELADEMSTAYDRIRGITNNAAPAAPVPRPAPALAPSFSSAGATATVTTATVHTVPVTTSPLLNPPAGDVPAHSTPPSNIAAPEPSPAPVPKVPETQQVQNISTSVPEPSLEPVSQAEIAPVVVAPSQAPPSAVVSVSKVPTHTRPAENKTPVLDTPDGLDLTDQTTTSSLSDETVLSTSSAQASSSNTSPIQITKPSTTFQSSPMSEKIQVPITVKDTDTSEKLPVQDTNPPLREERTVQEPEEISDPTANELVQRNNTVVLPVFNGQTNSTRTGQATSSAPTEEVTHPPSSIEQEYFSKPGTLQYPEPQQNRAEPLPAMPEEPCSVVSDDLEISRSVGSSTEPGRSTSLAEQTSTAIASLDSASWCEPPDIAAPSTPNQPEEDHYESFCPSQTLVNEIRFAEEPSAENLNGQPPSMLQHSRVISENHIGTENVVPLSDPHGHDSEASDRKKSASTNYQEEESNARPATILQPELREDGYRELFRKNNYQLVAAAGIALSAVFLAWKLKH</sequence>
<dbReference type="GO" id="GO:0051607">
    <property type="term" value="P:defense response to virus"/>
    <property type="evidence" value="ECO:0007669"/>
    <property type="project" value="UniProtKB-KW"/>
</dbReference>
<organism evidence="25 26">
    <name type="scientific">Culter alburnus</name>
    <name type="common">Topmouth culter</name>
    <dbReference type="NCBI Taxonomy" id="194366"/>
    <lineage>
        <taxon>Eukaryota</taxon>
        <taxon>Metazoa</taxon>
        <taxon>Chordata</taxon>
        <taxon>Craniata</taxon>
        <taxon>Vertebrata</taxon>
        <taxon>Euteleostomi</taxon>
        <taxon>Actinopterygii</taxon>
        <taxon>Neopterygii</taxon>
        <taxon>Teleostei</taxon>
        <taxon>Ostariophysi</taxon>
        <taxon>Cypriniformes</taxon>
        <taxon>Xenocyprididae</taxon>
        <taxon>Xenocypridinae</taxon>
        <taxon>Culter</taxon>
    </lineage>
</organism>
<feature type="domain" description="Caspase recruitment" evidence="24">
    <location>
        <begin position="9"/>
        <end position="92"/>
    </location>
</feature>
<keyword evidence="17" id="KW-0576">Peroxisome</keyword>
<dbReference type="CDD" id="cd08811">
    <property type="entry name" value="CARD_IPS1"/>
    <property type="match status" value="1"/>
</dbReference>
<evidence type="ECO:0000256" key="23">
    <source>
        <dbReference type="SAM" id="Phobius"/>
    </source>
</evidence>
<dbReference type="EMBL" id="JAWDJR010000013">
    <property type="protein sequence ID" value="KAK9964784.1"/>
    <property type="molecule type" value="Genomic_DNA"/>
</dbReference>
<keyword evidence="15 23" id="KW-0472">Membrane</keyword>
<feature type="region of interest" description="Disordered" evidence="22">
    <location>
        <begin position="516"/>
        <end position="557"/>
    </location>
</feature>
<feature type="compositionally biased region" description="Polar residues" evidence="22">
    <location>
        <begin position="350"/>
        <end position="366"/>
    </location>
</feature>
<evidence type="ECO:0000256" key="16">
    <source>
        <dbReference type="ARBA" id="ARBA00023139"/>
    </source>
</evidence>
<protein>
    <recommendedName>
        <fullName evidence="19">Mitochondrial antiviral-signaling protein</fullName>
    </recommendedName>
    <alternativeName>
        <fullName evidence="20">Interferon beta promoter stimulator protein 1</fullName>
    </alternativeName>
    <alternativeName>
        <fullName evidence="21">Virus-induced-signaling adapter</fullName>
    </alternativeName>
</protein>
<keyword evidence="12 23" id="KW-1133">Transmembrane helix</keyword>
<dbReference type="GO" id="GO:0002753">
    <property type="term" value="P:cytoplasmic pattern recognition receptor signaling pathway"/>
    <property type="evidence" value="ECO:0007669"/>
    <property type="project" value="UniProtKB-ARBA"/>
</dbReference>
<gene>
    <name evidence="25" type="ORF">ABG768_005928</name>
</gene>
<feature type="compositionally biased region" description="Polar residues" evidence="22">
    <location>
        <begin position="274"/>
        <end position="289"/>
    </location>
</feature>
<dbReference type="GO" id="GO:0005777">
    <property type="term" value="C:peroxisome"/>
    <property type="evidence" value="ECO:0007669"/>
    <property type="project" value="UniProtKB-SubCell"/>
</dbReference>
<reference evidence="25 26" key="1">
    <citation type="submission" date="2024-05" db="EMBL/GenBank/DDBJ databases">
        <title>A high-quality chromosomal-level genome assembly of Topmouth culter (Culter alburnus).</title>
        <authorList>
            <person name="Zhao H."/>
        </authorList>
    </citation>
    <scope>NUCLEOTIDE SEQUENCE [LARGE SCALE GENOMIC DNA]</scope>
    <source>
        <strain evidence="25">CATC2023</strain>
        <tissue evidence="25">Muscle</tissue>
    </source>
</reference>
<dbReference type="GO" id="GO:0032728">
    <property type="term" value="P:positive regulation of interferon-beta production"/>
    <property type="evidence" value="ECO:0007669"/>
    <property type="project" value="UniProtKB-ARBA"/>
</dbReference>
<proteinExistence type="predicted"/>
<keyword evidence="18" id="KW-0449">Lipoprotein</keyword>
<evidence type="ECO:0000256" key="10">
    <source>
        <dbReference type="ARBA" id="ARBA00022843"/>
    </source>
</evidence>
<feature type="compositionally biased region" description="Low complexity" evidence="22">
    <location>
        <begin position="237"/>
        <end position="273"/>
    </location>
</feature>
<evidence type="ECO:0000256" key="12">
    <source>
        <dbReference type="ARBA" id="ARBA00022989"/>
    </source>
</evidence>
<dbReference type="GO" id="GO:1900227">
    <property type="term" value="P:positive regulation of NLRP3 inflammasome complex assembly"/>
    <property type="evidence" value="ECO:0007669"/>
    <property type="project" value="UniProtKB-ARBA"/>
</dbReference>
<feature type="region of interest" description="Disordered" evidence="22">
    <location>
        <begin position="218"/>
        <end position="329"/>
    </location>
</feature>
<dbReference type="GO" id="GO:0032727">
    <property type="term" value="P:positive regulation of interferon-alpha production"/>
    <property type="evidence" value="ECO:0007669"/>
    <property type="project" value="UniProtKB-ARBA"/>
</dbReference>
<evidence type="ECO:0000256" key="3">
    <source>
        <dbReference type="ARBA" id="ARBA00022481"/>
    </source>
</evidence>
<dbReference type="GO" id="GO:0032755">
    <property type="term" value="P:positive regulation of interleukin-6 production"/>
    <property type="evidence" value="ECO:0007669"/>
    <property type="project" value="UniProtKB-ARBA"/>
</dbReference>
<keyword evidence="4" id="KW-1017">Isopeptide bond</keyword>
<dbReference type="GO" id="GO:0035591">
    <property type="term" value="F:signaling adaptor activity"/>
    <property type="evidence" value="ECO:0007669"/>
    <property type="project" value="UniProtKB-ARBA"/>
</dbReference>
<keyword evidence="3" id="KW-0488">Methylation</keyword>
<dbReference type="SUPFAM" id="SSF47986">
    <property type="entry name" value="DEATH domain"/>
    <property type="match status" value="1"/>
</dbReference>
<evidence type="ECO:0000256" key="9">
    <source>
        <dbReference type="ARBA" id="ARBA00022787"/>
    </source>
</evidence>
<evidence type="ECO:0000256" key="13">
    <source>
        <dbReference type="ARBA" id="ARBA00023118"/>
    </source>
</evidence>
<dbReference type="Gene3D" id="1.10.533.10">
    <property type="entry name" value="Death Domain, Fas"/>
    <property type="match status" value="1"/>
</dbReference>
<evidence type="ECO:0000256" key="4">
    <source>
        <dbReference type="ARBA" id="ARBA00022499"/>
    </source>
</evidence>
<feature type="region of interest" description="Disordered" evidence="22">
    <location>
        <begin position="141"/>
        <end position="196"/>
    </location>
</feature>
<dbReference type="FunFam" id="1.10.533.10:FF:000063">
    <property type="entry name" value="Mitochondrial antiviral-signaling protein"/>
    <property type="match status" value="1"/>
</dbReference>
<evidence type="ECO:0000256" key="7">
    <source>
        <dbReference type="ARBA" id="ARBA00022588"/>
    </source>
</evidence>
<dbReference type="GO" id="GO:0070585">
    <property type="term" value="P:protein localization to mitochondrion"/>
    <property type="evidence" value="ECO:0007669"/>
    <property type="project" value="UniProtKB-ARBA"/>
</dbReference>
<evidence type="ECO:0000256" key="21">
    <source>
        <dbReference type="ARBA" id="ARBA00083233"/>
    </source>
</evidence>
<accession>A0AAW1ZWH1</accession>
<dbReference type="InterPro" id="IPR031964">
    <property type="entry name" value="CARD_dom"/>
</dbReference>
<keyword evidence="13" id="KW-0051">Antiviral defense</keyword>
<comment type="caution">
    <text evidence="25">The sequence shown here is derived from an EMBL/GenBank/DDBJ whole genome shotgun (WGS) entry which is preliminary data.</text>
</comment>
<evidence type="ECO:0000256" key="17">
    <source>
        <dbReference type="ARBA" id="ARBA00023140"/>
    </source>
</evidence>
<keyword evidence="8 23" id="KW-0812">Transmembrane</keyword>
<feature type="region of interest" description="Disordered" evidence="22">
    <location>
        <begin position="350"/>
        <end position="471"/>
    </location>
</feature>
<evidence type="ECO:0000256" key="18">
    <source>
        <dbReference type="ARBA" id="ARBA00023288"/>
    </source>
</evidence>
<keyword evidence="16" id="KW-0564">Palmitate</keyword>
<keyword evidence="14" id="KW-0496">Mitochondrion</keyword>
<evidence type="ECO:0000256" key="14">
    <source>
        <dbReference type="ARBA" id="ARBA00023128"/>
    </source>
</evidence>
<keyword evidence="6" id="KW-0945">Host-virus interaction</keyword>
<dbReference type="Proteomes" id="UP001479290">
    <property type="component" value="Unassembled WGS sequence"/>
</dbReference>
<evidence type="ECO:0000256" key="5">
    <source>
        <dbReference type="ARBA" id="ARBA00022553"/>
    </source>
</evidence>
<feature type="transmembrane region" description="Helical" evidence="23">
    <location>
        <begin position="573"/>
        <end position="590"/>
    </location>
</feature>
<evidence type="ECO:0000313" key="26">
    <source>
        <dbReference type="Proteomes" id="UP001479290"/>
    </source>
</evidence>
<feature type="compositionally biased region" description="Polar residues" evidence="22">
    <location>
        <begin position="179"/>
        <end position="190"/>
    </location>
</feature>
<keyword evidence="11" id="KW-0391">Immunity</keyword>
<dbReference type="AlphaFoldDB" id="A0AAW1ZWH1"/>
<keyword evidence="10" id="KW-0832">Ubl conjugation</keyword>
<evidence type="ECO:0000313" key="25">
    <source>
        <dbReference type="EMBL" id="KAK9964784.1"/>
    </source>
</evidence>
<evidence type="ECO:0000256" key="19">
    <source>
        <dbReference type="ARBA" id="ARBA00071084"/>
    </source>
</evidence>
<evidence type="ECO:0000256" key="8">
    <source>
        <dbReference type="ARBA" id="ARBA00022692"/>
    </source>
</evidence>
<evidence type="ECO:0000256" key="15">
    <source>
        <dbReference type="ARBA" id="ARBA00023136"/>
    </source>
</evidence>
<comment type="subcellular location">
    <subcellularLocation>
        <location evidence="2">Mitochondrion outer membrane</location>
        <topology evidence="2">Single-pass membrane protein</topology>
    </subcellularLocation>
    <subcellularLocation>
        <location evidence="1">Peroxisome</location>
    </subcellularLocation>
</comment>
<evidence type="ECO:0000256" key="20">
    <source>
        <dbReference type="ARBA" id="ARBA00082620"/>
    </source>
</evidence>
<evidence type="ECO:0000256" key="22">
    <source>
        <dbReference type="SAM" id="MobiDB-lite"/>
    </source>
</evidence>
<evidence type="ECO:0000259" key="24">
    <source>
        <dbReference type="Pfam" id="PF16739"/>
    </source>
</evidence>
<keyword evidence="26" id="KW-1185">Reference proteome</keyword>
<dbReference type="InterPro" id="IPR042144">
    <property type="entry name" value="CARD_IPS1"/>
</dbReference>
<dbReference type="GO" id="GO:1900063">
    <property type="term" value="P:regulation of peroxisome organization"/>
    <property type="evidence" value="ECO:0007669"/>
    <property type="project" value="UniProtKB-ARBA"/>
</dbReference>
<dbReference type="GO" id="GO:0045071">
    <property type="term" value="P:negative regulation of viral genome replication"/>
    <property type="evidence" value="ECO:0007669"/>
    <property type="project" value="UniProtKB-ARBA"/>
</dbReference>
<dbReference type="GO" id="GO:0005741">
    <property type="term" value="C:mitochondrial outer membrane"/>
    <property type="evidence" value="ECO:0007669"/>
    <property type="project" value="UniProtKB-SubCell"/>
</dbReference>
<evidence type="ECO:0000256" key="1">
    <source>
        <dbReference type="ARBA" id="ARBA00004275"/>
    </source>
</evidence>
<feature type="compositionally biased region" description="Basic and acidic residues" evidence="22">
    <location>
        <begin position="524"/>
        <end position="536"/>
    </location>
</feature>
<keyword evidence="9" id="KW-1000">Mitochondrion outer membrane</keyword>
<keyword evidence="5" id="KW-0597">Phosphoprotein</keyword>